<dbReference type="Gene3D" id="3.10.180.10">
    <property type="entry name" value="2,3-Dihydroxybiphenyl 1,2-Dioxygenase, domain 1"/>
    <property type="match status" value="1"/>
</dbReference>
<protein>
    <submittedName>
        <fullName evidence="2">Glyoxalase</fullName>
    </submittedName>
</protein>
<evidence type="ECO:0000313" key="3">
    <source>
        <dbReference type="Proteomes" id="UP000635606"/>
    </source>
</evidence>
<dbReference type="Pfam" id="PF18029">
    <property type="entry name" value="Glyoxalase_6"/>
    <property type="match status" value="1"/>
</dbReference>
<dbReference type="InterPro" id="IPR029068">
    <property type="entry name" value="Glyas_Bleomycin-R_OHBP_Dase"/>
</dbReference>
<dbReference type="RefSeq" id="WP_203934592.1">
    <property type="nucleotide sequence ID" value="NZ_BOPH01000143.1"/>
</dbReference>
<evidence type="ECO:0000259" key="1">
    <source>
        <dbReference type="Pfam" id="PF18029"/>
    </source>
</evidence>
<reference evidence="2" key="1">
    <citation type="submission" date="2021-01" db="EMBL/GenBank/DDBJ databases">
        <title>Whole genome shotgun sequence of Virgisporangium ochraceum NBRC 16418.</title>
        <authorList>
            <person name="Komaki H."/>
            <person name="Tamura T."/>
        </authorList>
    </citation>
    <scope>NUCLEOTIDE SEQUENCE</scope>
    <source>
        <strain evidence="2">NBRC 16418</strain>
    </source>
</reference>
<comment type="caution">
    <text evidence="2">The sequence shown here is derived from an EMBL/GenBank/DDBJ whole genome shotgun (WGS) entry which is preliminary data.</text>
</comment>
<dbReference type="PANTHER" id="PTHR35908:SF1">
    <property type="entry name" value="CONSERVED PROTEIN"/>
    <property type="match status" value="1"/>
</dbReference>
<sequence>MVTDYQLTIDCADPSRQVAFWATALGYVPKPPPEPFATWREFYLSIHVPEDELGEGDCSDRLVDPTGRGPGIWFQPVPEGKVVKNRLHLDLFVGGGRAVPTATRRERVDAKVAALVAAGATAVHSDYTPEMDHYFVLMNDPEGNEFCVV</sequence>
<dbReference type="InterPro" id="IPR041581">
    <property type="entry name" value="Glyoxalase_6"/>
</dbReference>
<accession>A0A8J4A6K5</accession>
<feature type="domain" description="Glyoxalase-like" evidence="1">
    <location>
        <begin position="6"/>
        <end position="149"/>
    </location>
</feature>
<dbReference type="SUPFAM" id="SSF54593">
    <property type="entry name" value="Glyoxalase/Bleomycin resistance protein/Dihydroxybiphenyl dioxygenase"/>
    <property type="match status" value="1"/>
</dbReference>
<organism evidence="2 3">
    <name type="scientific">Virgisporangium ochraceum</name>
    <dbReference type="NCBI Taxonomy" id="65505"/>
    <lineage>
        <taxon>Bacteria</taxon>
        <taxon>Bacillati</taxon>
        <taxon>Actinomycetota</taxon>
        <taxon>Actinomycetes</taxon>
        <taxon>Micromonosporales</taxon>
        <taxon>Micromonosporaceae</taxon>
        <taxon>Virgisporangium</taxon>
    </lineage>
</organism>
<keyword evidence="3" id="KW-1185">Reference proteome</keyword>
<dbReference type="Proteomes" id="UP000635606">
    <property type="component" value="Unassembled WGS sequence"/>
</dbReference>
<proteinExistence type="predicted"/>
<gene>
    <name evidence="2" type="ORF">Voc01_097220</name>
</gene>
<evidence type="ECO:0000313" key="2">
    <source>
        <dbReference type="EMBL" id="GIJ74805.1"/>
    </source>
</evidence>
<dbReference type="EMBL" id="BOPH01000143">
    <property type="protein sequence ID" value="GIJ74805.1"/>
    <property type="molecule type" value="Genomic_DNA"/>
</dbReference>
<dbReference type="AlphaFoldDB" id="A0A8J4A6K5"/>
<dbReference type="PANTHER" id="PTHR35908">
    <property type="entry name" value="HYPOTHETICAL FUSION PROTEIN"/>
    <property type="match status" value="1"/>
</dbReference>
<name>A0A8J4A6K5_9ACTN</name>